<dbReference type="EMBL" id="GBRH01187338">
    <property type="protein sequence ID" value="JAE10558.1"/>
    <property type="molecule type" value="Transcribed_RNA"/>
</dbReference>
<protein>
    <submittedName>
        <fullName evidence="1">Uncharacterized protein</fullName>
    </submittedName>
</protein>
<reference evidence="1" key="2">
    <citation type="journal article" date="2015" name="Data Brief">
        <title>Shoot transcriptome of the giant reed, Arundo donax.</title>
        <authorList>
            <person name="Barrero R.A."/>
            <person name="Guerrero F.D."/>
            <person name="Moolhuijzen P."/>
            <person name="Goolsby J.A."/>
            <person name="Tidwell J."/>
            <person name="Bellgard S.E."/>
            <person name="Bellgard M.I."/>
        </authorList>
    </citation>
    <scope>NUCLEOTIDE SEQUENCE</scope>
    <source>
        <tissue evidence="1">Shoot tissue taken approximately 20 cm above the soil surface</tissue>
    </source>
</reference>
<reference evidence="1" key="1">
    <citation type="submission" date="2014-09" db="EMBL/GenBank/DDBJ databases">
        <authorList>
            <person name="Magalhaes I.L.F."/>
            <person name="Oliveira U."/>
            <person name="Santos F.R."/>
            <person name="Vidigal T.H.D.A."/>
            <person name="Brescovit A.D."/>
            <person name="Santos A.J."/>
        </authorList>
    </citation>
    <scope>NUCLEOTIDE SEQUENCE</scope>
    <source>
        <tissue evidence="1">Shoot tissue taken approximately 20 cm above the soil surface</tissue>
    </source>
</reference>
<accession>A0A0A9FQI5</accession>
<dbReference type="AlphaFoldDB" id="A0A0A9FQI5"/>
<organism evidence="1">
    <name type="scientific">Arundo donax</name>
    <name type="common">Giant reed</name>
    <name type="synonym">Donax arundinaceus</name>
    <dbReference type="NCBI Taxonomy" id="35708"/>
    <lineage>
        <taxon>Eukaryota</taxon>
        <taxon>Viridiplantae</taxon>
        <taxon>Streptophyta</taxon>
        <taxon>Embryophyta</taxon>
        <taxon>Tracheophyta</taxon>
        <taxon>Spermatophyta</taxon>
        <taxon>Magnoliopsida</taxon>
        <taxon>Liliopsida</taxon>
        <taxon>Poales</taxon>
        <taxon>Poaceae</taxon>
        <taxon>PACMAD clade</taxon>
        <taxon>Arundinoideae</taxon>
        <taxon>Arundineae</taxon>
        <taxon>Arundo</taxon>
    </lineage>
</organism>
<name>A0A0A9FQI5_ARUDO</name>
<evidence type="ECO:0000313" key="1">
    <source>
        <dbReference type="EMBL" id="JAE10558.1"/>
    </source>
</evidence>
<sequence>MRLTKNSSITVKFQIIEERQMPQYLARDSAAMFIVLGYVGLIL</sequence>
<proteinExistence type="predicted"/>